<dbReference type="AlphaFoldDB" id="A0A2W0CZK8"/>
<reference evidence="1 2" key="1">
    <citation type="submission" date="2018-01" db="EMBL/GenBank/DDBJ databases">
        <title>Genome sequence of the PGP bacterium Paenibacillus illinoisensis E3.</title>
        <authorList>
            <person name="Rolli E."/>
            <person name="Marasco R."/>
            <person name="Bessem C."/>
            <person name="Michoud G."/>
            <person name="Gaiarsa S."/>
            <person name="Borin S."/>
            <person name="Daffonchio D."/>
        </authorList>
    </citation>
    <scope>NUCLEOTIDE SEQUENCE [LARGE SCALE GENOMIC DNA]</scope>
    <source>
        <strain evidence="1 2">E3</strain>
    </source>
</reference>
<sequence>MELQSIYNEYLNIKFKRALPPVRTNPFEYGLYEDDRADLFLTDHPDETFTNWMYDLQPRDPHYVSEPDWKPVLGELFQQMDIYDEQVLYYLLFTLNTTLSINSHNAYSTMNDFMKNYSFLQLSHLSEITRLNEEQKHQLRDFFFFFYLYAHPVNEETLYACSFEGQNLVHTKTDISLERYFTAFHDHYSTNMNQYSEQIAIAPHDIQACKHLTLEILRCIEGKSAKLSMPEEEGLEAMLRLINDVDQMLQMHDENKSALFEIIKDFLTEARSTPYREHCFTTLLQNYTSYILFFRFDEIHTLVDYFEDNPVWCRTIINKIFMDTVFIDRVMRQNRIDITAYPNLTQFFEDEAKRIYL</sequence>
<proteinExistence type="predicted"/>
<evidence type="ECO:0000313" key="1">
    <source>
        <dbReference type="EMBL" id="PYY29101.1"/>
    </source>
</evidence>
<name>A0A2W0CZK8_9BACL</name>
<gene>
    <name evidence="1" type="ORF">PIL02S_02040</name>
</gene>
<protein>
    <submittedName>
        <fullName evidence="1">Uncharacterized protein</fullName>
    </submittedName>
</protein>
<organism evidence="1 2">
    <name type="scientific">Paenibacillus illinoisensis</name>
    <dbReference type="NCBI Taxonomy" id="59845"/>
    <lineage>
        <taxon>Bacteria</taxon>
        <taxon>Bacillati</taxon>
        <taxon>Bacillota</taxon>
        <taxon>Bacilli</taxon>
        <taxon>Bacillales</taxon>
        <taxon>Paenibacillaceae</taxon>
        <taxon>Paenibacillus</taxon>
    </lineage>
</organism>
<dbReference type="Proteomes" id="UP000247459">
    <property type="component" value="Unassembled WGS sequence"/>
</dbReference>
<accession>A0A2W0CZK8</accession>
<dbReference type="OrthoDB" id="6446081at2"/>
<dbReference type="EMBL" id="PRLG01000018">
    <property type="protein sequence ID" value="PYY29101.1"/>
    <property type="molecule type" value="Genomic_DNA"/>
</dbReference>
<dbReference type="RefSeq" id="WP_110758195.1">
    <property type="nucleotide sequence ID" value="NZ_PRLG01000018.1"/>
</dbReference>
<comment type="caution">
    <text evidence="1">The sequence shown here is derived from an EMBL/GenBank/DDBJ whole genome shotgun (WGS) entry which is preliminary data.</text>
</comment>
<evidence type="ECO:0000313" key="2">
    <source>
        <dbReference type="Proteomes" id="UP000247459"/>
    </source>
</evidence>